<reference evidence="2 3" key="1">
    <citation type="submission" date="2016-01" db="EMBL/GenBank/DDBJ databases">
        <authorList>
            <person name="Oliw E.H."/>
        </authorList>
    </citation>
    <scope>NUCLEOTIDE SEQUENCE [LARGE SCALE GENOMIC DNA]</scope>
    <source>
        <strain evidence="2">LMG 27134</strain>
    </source>
</reference>
<dbReference type="OrthoDB" id="9798220at2"/>
<dbReference type="GO" id="GO:0016226">
    <property type="term" value="P:iron-sulfur cluster assembly"/>
    <property type="evidence" value="ECO:0007669"/>
    <property type="project" value="InterPro"/>
</dbReference>
<proteinExistence type="predicted"/>
<dbReference type="GO" id="GO:0051536">
    <property type="term" value="F:iron-sulfur cluster binding"/>
    <property type="evidence" value="ECO:0007669"/>
    <property type="project" value="InterPro"/>
</dbReference>
<sequence>MKIDREQLAGTIDSLSRLIRAHAGGIELVEVDDQHGVVTVRYTGMCVGCEFRPVTTEGSVRPALLAVAGVTDVRVTGMRISAEAEARLSEALAPYHLQARATRLVNTSQRVPQ</sequence>
<feature type="domain" description="NIF system FeS cluster assembly NifU C-terminal" evidence="1">
    <location>
        <begin position="12"/>
        <end position="65"/>
    </location>
</feature>
<dbReference type="EMBL" id="FCOK02000022">
    <property type="protein sequence ID" value="SAL37080.1"/>
    <property type="molecule type" value="Genomic_DNA"/>
</dbReference>
<dbReference type="InterPro" id="IPR034904">
    <property type="entry name" value="FSCA_dom_sf"/>
</dbReference>
<accession>A0A158H037</accession>
<gene>
    <name evidence="2" type="ORF">AWB69_03586</name>
</gene>
<dbReference type="InterPro" id="IPR001075">
    <property type="entry name" value="NIF_FeS_clus_asmbl_NifU_C"/>
</dbReference>
<evidence type="ECO:0000259" key="1">
    <source>
        <dbReference type="Pfam" id="PF01106"/>
    </source>
</evidence>
<name>A0A158H037_9BURK</name>
<dbReference type="GO" id="GO:0005506">
    <property type="term" value="F:iron ion binding"/>
    <property type="evidence" value="ECO:0007669"/>
    <property type="project" value="InterPro"/>
</dbReference>
<evidence type="ECO:0000313" key="3">
    <source>
        <dbReference type="Proteomes" id="UP000054683"/>
    </source>
</evidence>
<dbReference type="Pfam" id="PF01106">
    <property type="entry name" value="NifU"/>
    <property type="match status" value="1"/>
</dbReference>
<dbReference type="AlphaFoldDB" id="A0A158H037"/>
<protein>
    <submittedName>
        <fullName evidence="2">NifU-like domain protein</fullName>
    </submittedName>
</protein>
<dbReference type="Proteomes" id="UP000054683">
    <property type="component" value="Unassembled WGS sequence"/>
</dbReference>
<dbReference type="Gene3D" id="3.30.300.130">
    <property type="entry name" value="Fe-S cluster assembly (FSCA)"/>
    <property type="match status" value="1"/>
</dbReference>
<evidence type="ECO:0000313" key="2">
    <source>
        <dbReference type="EMBL" id="SAL37080.1"/>
    </source>
</evidence>
<organism evidence="2 3">
    <name type="scientific">Caballeronia udeis</name>
    <dbReference type="NCBI Taxonomy" id="1232866"/>
    <lineage>
        <taxon>Bacteria</taxon>
        <taxon>Pseudomonadati</taxon>
        <taxon>Pseudomonadota</taxon>
        <taxon>Betaproteobacteria</taxon>
        <taxon>Burkholderiales</taxon>
        <taxon>Burkholderiaceae</taxon>
        <taxon>Caballeronia</taxon>
    </lineage>
</organism>
<dbReference type="RefSeq" id="WP_062086904.1">
    <property type="nucleotide sequence ID" value="NZ_FCOK02000022.1"/>
</dbReference>
<dbReference type="SUPFAM" id="SSF117916">
    <property type="entry name" value="Fe-S cluster assembly (FSCA) domain-like"/>
    <property type="match status" value="1"/>
</dbReference>